<feature type="compositionally biased region" description="Low complexity" evidence="1">
    <location>
        <begin position="85"/>
        <end position="97"/>
    </location>
</feature>
<organism evidence="2 3">
    <name type="scientific">Ditylenchus dipsaci</name>
    <dbReference type="NCBI Taxonomy" id="166011"/>
    <lineage>
        <taxon>Eukaryota</taxon>
        <taxon>Metazoa</taxon>
        <taxon>Ecdysozoa</taxon>
        <taxon>Nematoda</taxon>
        <taxon>Chromadorea</taxon>
        <taxon>Rhabditida</taxon>
        <taxon>Tylenchina</taxon>
        <taxon>Tylenchomorpha</taxon>
        <taxon>Sphaerularioidea</taxon>
        <taxon>Anguinidae</taxon>
        <taxon>Anguininae</taxon>
        <taxon>Ditylenchus</taxon>
    </lineage>
</organism>
<accession>A0A915E352</accession>
<evidence type="ECO:0000256" key="1">
    <source>
        <dbReference type="SAM" id="MobiDB-lite"/>
    </source>
</evidence>
<feature type="compositionally biased region" description="Polar residues" evidence="1">
    <location>
        <begin position="106"/>
        <end position="117"/>
    </location>
</feature>
<feature type="region of interest" description="Disordered" evidence="1">
    <location>
        <begin position="72"/>
        <end position="117"/>
    </location>
</feature>
<dbReference type="AlphaFoldDB" id="A0A915E352"/>
<dbReference type="WBParaSite" id="jg25694">
    <property type="protein sequence ID" value="jg25694"/>
    <property type="gene ID" value="jg25694"/>
</dbReference>
<sequence length="133" mass="14955">MWAHNFSNQQAIDEIGINWNYYPEDESFYNILDGNLSDQEAREQCEQISPSAMLTSTNPHICRINTIKCREDSTSATSLPTQPDSISTSTSLLTTSTDMPTENPDNESNSPEDSLSSLIKEAHKLFKIRKPLD</sequence>
<protein>
    <submittedName>
        <fullName evidence="3">Uncharacterized protein</fullName>
    </submittedName>
</protein>
<evidence type="ECO:0000313" key="2">
    <source>
        <dbReference type="Proteomes" id="UP000887574"/>
    </source>
</evidence>
<keyword evidence="2" id="KW-1185">Reference proteome</keyword>
<name>A0A915E352_9BILA</name>
<reference evidence="3" key="1">
    <citation type="submission" date="2022-11" db="UniProtKB">
        <authorList>
            <consortium name="WormBaseParasite"/>
        </authorList>
    </citation>
    <scope>IDENTIFICATION</scope>
</reference>
<dbReference type="Proteomes" id="UP000887574">
    <property type="component" value="Unplaced"/>
</dbReference>
<evidence type="ECO:0000313" key="3">
    <source>
        <dbReference type="WBParaSite" id="jg25694"/>
    </source>
</evidence>
<feature type="compositionally biased region" description="Polar residues" evidence="1">
    <location>
        <begin position="74"/>
        <end position="84"/>
    </location>
</feature>
<proteinExistence type="predicted"/>